<reference evidence="2 3" key="1">
    <citation type="submission" date="2019-07" db="EMBL/GenBank/DDBJ databases">
        <title>Cryptosporangium phraense sp. nov., isolated from plant litter.</title>
        <authorList>
            <person name="Suriyachadkun C."/>
        </authorList>
    </citation>
    <scope>NUCLEOTIDE SEQUENCE [LARGE SCALE GENOMIC DNA]</scope>
    <source>
        <strain evidence="2 3">A-T 5661</strain>
    </source>
</reference>
<dbReference type="Proteomes" id="UP000317982">
    <property type="component" value="Unassembled WGS sequence"/>
</dbReference>
<organism evidence="2 3">
    <name type="scientific">Cryptosporangium phraense</name>
    <dbReference type="NCBI Taxonomy" id="2593070"/>
    <lineage>
        <taxon>Bacteria</taxon>
        <taxon>Bacillati</taxon>
        <taxon>Actinomycetota</taxon>
        <taxon>Actinomycetes</taxon>
        <taxon>Cryptosporangiales</taxon>
        <taxon>Cryptosporangiaceae</taxon>
        <taxon>Cryptosporangium</taxon>
    </lineage>
</organism>
<keyword evidence="2" id="KW-0808">Transferase</keyword>
<keyword evidence="2" id="KW-0489">Methyltransferase</keyword>
<gene>
    <name evidence="2" type="ORF">FL583_31610</name>
</gene>
<dbReference type="InterPro" id="IPR041698">
    <property type="entry name" value="Methyltransf_25"/>
</dbReference>
<evidence type="ECO:0000259" key="1">
    <source>
        <dbReference type="Pfam" id="PF13649"/>
    </source>
</evidence>
<sequence length="265" mass="28527">MPADSWNGPRGQAWVTNRSLLDDIMRPLETALVDAVAGARRVLDVGCGTGSTTVALARRADAAVGVDVSEPMIAAARARATEEGSTATFVRADAQEHDFPAAGFDAVVSRFGVMFFPDPPAAFANLRRATRPGGALRCLVWRRPADNPFLTVTEEAAGPLVPDLPVSPPDAPGRFAFADPDVVRRIVAPSWHDVALEPVDLELSMAERDLVGYFTTFGPLALVRESLDEPTRARAVEAVRAAYEPYVDGDRVRWTAACWMITARA</sequence>
<protein>
    <submittedName>
        <fullName evidence="2">Class I SAM-dependent methyltransferase</fullName>
    </submittedName>
</protein>
<dbReference type="Gene3D" id="3.40.50.150">
    <property type="entry name" value="Vaccinia Virus protein VP39"/>
    <property type="match status" value="1"/>
</dbReference>
<accession>A0A545AIF5</accession>
<dbReference type="InterPro" id="IPR029063">
    <property type="entry name" value="SAM-dependent_MTases_sf"/>
</dbReference>
<dbReference type="GO" id="GO:0032259">
    <property type="term" value="P:methylation"/>
    <property type="evidence" value="ECO:0007669"/>
    <property type="project" value="UniProtKB-KW"/>
</dbReference>
<dbReference type="Pfam" id="PF13649">
    <property type="entry name" value="Methyltransf_25"/>
    <property type="match status" value="1"/>
</dbReference>
<dbReference type="SUPFAM" id="SSF53335">
    <property type="entry name" value="S-adenosyl-L-methionine-dependent methyltransferases"/>
    <property type="match status" value="1"/>
</dbReference>
<evidence type="ECO:0000313" key="2">
    <source>
        <dbReference type="EMBL" id="TQS41107.1"/>
    </source>
</evidence>
<name>A0A545AIF5_9ACTN</name>
<dbReference type="CDD" id="cd02440">
    <property type="entry name" value="AdoMet_MTases"/>
    <property type="match status" value="1"/>
</dbReference>
<evidence type="ECO:0000313" key="3">
    <source>
        <dbReference type="Proteomes" id="UP000317982"/>
    </source>
</evidence>
<dbReference type="EMBL" id="VIRS01000030">
    <property type="protein sequence ID" value="TQS41107.1"/>
    <property type="molecule type" value="Genomic_DNA"/>
</dbReference>
<feature type="domain" description="Methyltransferase" evidence="1">
    <location>
        <begin position="42"/>
        <end position="134"/>
    </location>
</feature>
<dbReference type="RefSeq" id="WP_142708537.1">
    <property type="nucleotide sequence ID" value="NZ_VIRS01000030.1"/>
</dbReference>
<dbReference type="GO" id="GO:0008168">
    <property type="term" value="F:methyltransferase activity"/>
    <property type="evidence" value="ECO:0007669"/>
    <property type="project" value="UniProtKB-KW"/>
</dbReference>
<dbReference type="OrthoDB" id="9777638at2"/>
<dbReference type="PANTHER" id="PTHR43591">
    <property type="entry name" value="METHYLTRANSFERASE"/>
    <property type="match status" value="1"/>
</dbReference>
<dbReference type="PANTHER" id="PTHR43591:SF24">
    <property type="entry name" value="2-METHOXY-6-POLYPRENYL-1,4-BENZOQUINOL METHYLASE, MITOCHONDRIAL"/>
    <property type="match status" value="1"/>
</dbReference>
<dbReference type="InParanoid" id="A0A545AIF5"/>
<comment type="caution">
    <text evidence="2">The sequence shown here is derived from an EMBL/GenBank/DDBJ whole genome shotgun (WGS) entry which is preliminary data.</text>
</comment>
<proteinExistence type="predicted"/>
<keyword evidence="3" id="KW-1185">Reference proteome</keyword>
<dbReference type="AlphaFoldDB" id="A0A545AIF5"/>